<dbReference type="Pfam" id="PF25170">
    <property type="entry name" value="TPR_WDR35"/>
    <property type="match status" value="1"/>
</dbReference>
<dbReference type="InterPro" id="IPR017233">
    <property type="entry name" value="WDR35"/>
</dbReference>
<keyword evidence="7" id="KW-0206">Cytoskeleton</keyword>
<evidence type="ECO:0000256" key="8">
    <source>
        <dbReference type="ARBA" id="ARBA00023273"/>
    </source>
</evidence>
<evidence type="ECO:0000259" key="13">
    <source>
        <dbReference type="Pfam" id="PF24797"/>
    </source>
</evidence>
<dbReference type="InterPro" id="IPR057361">
    <property type="entry name" value="TPR_WDR35"/>
</dbReference>
<keyword evidence="6" id="KW-0969">Cilium</keyword>
<evidence type="ECO:0000256" key="5">
    <source>
        <dbReference type="ARBA" id="ARBA00022794"/>
    </source>
</evidence>
<evidence type="ECO:0000313" key="16">
    <source>
        <dbReference type="Proteomes" id="UP001519460"/>
    </source>
</evidence>
<dbReference type="PANTHER" id="PTHR12764">
    <property type="entry name" value="WD REPEAT DOMAIN-RELATED"/>
    <property type="match status" value="1"/>
</dbReference>
<dbReference type="InterPro" id="IPR036322">
    <property type="entry name" value="WD40_repeat_dom_sf"/>
</dbReference>
<evidence type="ECO:0000313" key="15">
    <source>
        <dbReference type="EMBL" id="KAK7483130.1"/>
    </source>
</evidence>
<evidence type="ECO:0000256" key="1">
    <source>
        <dbReference type="ARBA" id="ARBA00004120"/>
    </source>
</evidence>
<dbReference type="InterPro" id="IPR056170">
    <property type="entry name" value="Znf_IFT121-like"/>
</dbReference>
<feature type="domain" description="IFT121-like zinc finger" evidence="10">
    <location>
        <begin position="1189"/>
        <end position="1229"/>
    </location>
</feature>
<evidence type="ECO:0000256" key="6">
    <source>
        <dbReference type="ARBA" id="ARBA00023069"/>
    </source>
</evidence>
<dbReference type="Pfam" id="PF23387">
    <property type="entry name" value="TPR_IFT80_172"/>
    <property type="match status" value="1"/>
</dbReference>
<dbReference type="Pfam" id="PF23390">
    <property type="entry name" value="Beta-prop_WDR35_2nd"/>
    <property type="match status" value="1"/>
</dbReference>
<accession>A0ABD0K7T1</accession>
<dbReference type="Proteomes" id="UP001519460">
    <property type="component" value="Unassembled WGS sequence"/>
</dbReference>
<dbReference type="InterPro" id="IPR015943">
    <property type="entry name" value="WD40/YVTN_repeat-like_dom_sf"/>
</dbReference>
<evidence type="ECO:0000256" key="4">
    <source>
        <dbReference type="ARBA" id="ARBA00022737"/>
    </source>
</evidence>
<evidence type="ECO:0000259" key="12">
    <source>
        <dbReference type="Pfam" id="PF23390"/>
    </source>
</evidence>
<keyword evidence="5" id="KW-0970">Cilium biogenesis/degradation</keyword>
<name>A0ABD0K7T1_9CAEN</name>
<dbReference type="InterPro" id="IPR056158">
    <property type="entry name" value="Beta-prop_IFT121_2nd"/>
</dbReference>
<feature type="domain" description="IFT121/TULP4 N-terminal" evidence="13">
    <location>
        <begin position="1"/>
        <end position="333"/>
    </location>
</feature>
<comment type="caution">
    <text evidence="15">The sequence shown here is derived from an EMBL/GenBank/DDBJ whole genome shotgun (WGS) entry which is preliminary data.</text>
</comment>
<proteinExistence type="predicted"/>
<dbReference type="InterPro" id="IPR057979">
    <property type="entry name" value="TPR_IFT121"/>
</dbReference>
<organism evidence="15 16">
    <name type="scientific">Batillaria attramentaria</name>
    <dbReference type="NCBI Taxonomy" id="370345"/>
    <lineage>
        <taxon>Eukaryota</taxon>
        <taxon>Metazoa</taxon>
        <taxon>Spiralia</taxon>
        <taxon>Lophotrochozoa</taxon>
        <taxon>Mollusca</taxon>
        <taxon>Gastropoda</taxon>
        <taxon>Caenogastropoda</taxon>
        <taxon>Sorbeoconcha</taxon>
        <taxon>Cerithioidea</taxon>
        <taxon>Batillariidae</taxon>
        <taxon>Batillaria</taxon>
    </lineage>
</organism>
<dbReference type="InterPro" id="IPR001680">
    <property type="entry name" value="WD40_rpt"/>
</dbReference>
<dbReference type="SMART" id="SM00320">
    <property type="entry name" value="WD40"/>
    <property type="match status" value="4"/>
</dbReference>
<feature type="domain" description="IFT121-like TPR repeats" evidence="14">
    <location>
        <begin position="1060"/>
        <end position="1159"/>
    </location>
</feature>
<dbReference type="PANTHER" id="PTHR12764:SF5">
    <property type="entry name" value="LD29485P"/>
    <property type="match status" value="1"/>
</dbReference>
<evidence type="ECO:0000256" key="9">
    <source>
        <dbReference type="PROSITE-ProRule" id="PRU00221"/>
    </source>
</evidence>
<evidence type="ECO:0000259" key="14">
    <source>
        <dbReference type="Pfam" id="PF25768"/>
    </source>
</evidence>
<evidence type="ECO:0000256" key="3">
    <source>
        <dbReference type="ARBA" id="ARBA00022574"/>
    </source>
</evidence>
<keyword evidence="3 9" id="KW-0853">WD repeat</keyword>
<dbReference type="EMBL" id="JACVVK020000232">
    <property type="protein sequence ID" value="KAK7483130.1"/>
    <property type="molecule type" value="Genomic_DNA"/>
</dbReference>
<dbReference type="FunFam" id="2.130.10.10:FF:000187">
    <property type="entry name" value="WD repeat-containing protein 35"/>
    <property type="match status" value="1"/>
</dbReference>
<dbReference type="Pfam" id="PF24797">
    <property type="entry name" value="Beta-prop_WDR35_TULP_N"/>
    <property type="match status" value="1"/>
</dbReference>
<dbReference type="Gene3D" id="2.130.10.10">
    <property type="entry name" value="YVTN repeat-like/Quinoprotein amine dehydrogenase"/>
    <property type="match status" value="1"/>
</dbReference>
<protein>
    <recommendedName>
        <fullName evidence="17">WD repeat-containing protein 35</fullName>
    </recommendedName>
</protein>
<evidence type="ECO:0000259" key="11">
    <source>
        <dbReference type="Pfam" id="PF23387"/>
    </source>
</evidence>
<reference evidence="15 16" key="1">
    <citation type="journal article" date="2023" name="Sci. Data">
        <title>Genome assembly of the Korean intertidal mud-creeper Batillaria attramentaria.</title>
        <authorList>
            <person name="Patra A.K."/>
            <person name="Ho P.T."/>
            <person name="Jun S."/>
            <person name="Lee S.J."/>
            <person name="Kim Y."/>
            <person name="Won Y.J."/>
        </authorList>
    </citation>
    <scope>NUCLEOTIDE SEQUENCE [LARGE SCALE GENOMIC DNA]</scope>
    <source>
        <strain evidence="15">Wonlab-2016</strain>
    </source>
</reference>
<dbReference type="InterPro" id="IPR056157">
    <property type="entry name" value="TPR_IFT80_172_dom"/>
</dbReference>
<dbReference type="Pfam" id="PF23145">
    <property type="entry name" value="Zf_2nd_IFT121"/>
    <property type="match status" value="1"/>
</dbReference>
<feature type="domain" description="IFT80/172/WDR35 TPR" evidence="11">
    <location>
        <begin position="686"/>
        <end position="774"/>
    </location>
</feature>
<comment type="subcellular location">
    <subcellularLocation>
        <location evidence="1">Cytoplasm</location>
        <location evidence="1">Cytoskeleton</location>
        <location evidence="1">Cilium basal body</location>
    </subcellularLocation>
</comment>
<dbReference type="PIRSF" id="PIRSF037536">
    <property type="entry name" value="WD_repeat_p35"/>
    <property type="match status" value="1"/>
</dbReference>
<dbReference type="PROSITE" id="PS50082">
    <property type="entry name" value="WD_REPEATS_2"/>
    <property type="match status" value="1"/>
</dbReference>
<feature type="repeat" description="WD" evidence="9">
    <location>
        <begin position="68"/>
        <end position="99"/>
    </location>
</feature>
<evidence type="ECO:0000256" key="2">
    <source>
        <dbReference type="ARBA" id="ARBA00022490"/>
    </source>
</evidence>
<keyword evidence="16" id="KW-1185">Reference proteome</keyword>
<dbReference type="GO" id="GO:0030030">
    <property type="term" value="P:cell projection organization"/>
    <property type="evidence" value="ECO:0007669"/>
    <property type="project" value="UniProtKB-KW"/>
</dbReference>
<evidence type="ECO:0008006" key="17">
    <source>
        <dbReference type="Google" id="ProtNLM"/>
    </source>
</evidence>
<keyword evidence="8" id="KW-0966">Cell projection</keyword>
<dbReference type="Gene3D" id="1.25.40.470">
    <property type="match status" value="1"/>
</dbReference>
<dbReference type="AlphaFoldDB" id="A0ABD0K7T1"/>
<dbReference type="InterPro" id="IPR056159">
    <property type="entry name" value="Beta-prop_IFT121_TULP_N"/>
</dbReference>
<dbReference type="SUPFAM" id="SSF50978">
    <property type="entry name" value="WD40 repeat-like"/>
    <property type="match status" value="1"/>
</dbReference>
<sequence>MFVYLSKKIAIPNNTKLRCVSWNREHGYIACGGEEGLLKVLKLEMQAGKDAKVKGLAAPSNLSMNQSLEGHNGAVQVVAWNEQHQKLTTSDQYGLIIVWMLYKGSWYEEMINNRNKSVVRGMKWTSDGQKICIVYEDGAVIVGSLDGNRIWGKELRSLQLACVEWSPDGKKILFGIAKGEVQVFDNTGNFISKLQVYCLTNVTGAIHIAGLEWYNGLNGYVEPNCPSLALCFDNGRCQIMRSEIDENPILIDTGMQVAQIGWNHTGAILAVAGSQHAIGQDKEVNVVQFYTPLGEHLRTLKVPGKTMYSASWEGGSLRIALAVDSFIYFANIRPDYKWGYCTNTVVYSFTKPERAEHCVIFWDTKNNEKYVKYVKNLISITACGDYCCLATKADEAVGQYVLVLCNSIGTPLDSKYIEMDPVYLTMTKTHIIATCKEAFYCWQFKNPKKLATLEMATRRKAGSEKLFHIDDIPSGTATQDEIDFSKAYAGTEDPICCVCASDKALIVGRESGALVRYAMPSLALTHKYTLNCRPHQLSLNCSSSRLAIIDIAGVLTFFDLDTRVTDPDGREVVGEHLSFERKDVWDMKWAEDNSELFAMMEKTRMYIFRSLDPEEPILSSGYICQFSDLQIKAVLLDEVMKDPENPAKDDIIEMEIKSLRDTRELLDKVGLQDAQQFIEDNPHPRLWRLLAESALEQLNLKVAETAFVKCKDFQGIEFVKRLGNLQSESMKQAEVAAYFRRFEDAEKIYLDMDRRDLAVNLRKKLGDWFKVIHLLKHGGGGDDVQLEEAWNAVGDYYADRQKWKWRRSLLDVRAKRGADAASDHHLVIAAIKIKLKAYRDQADRPSHKYNVHSLKESVKTNAFRCRNQERLAECYYMLEDYSGLEKMVNTLPENHKLLPDIAQMFQSVGMCEQAVEAYIKCNRVKMAIDTCVNLNQWDKGIELAKSHNVREIDLLLAKYASHLLEKNKVLSAIELYRKAGNFMEAAKLLFKVAEEQKAAKRSPLSLKKMYVLGGLLVEQYHDAMKLTSRTKGKQKQHAASALAGFLEEDASALTDTKIIDNAWRGAEAYHFYILAQRQLHEGYVDAAMRTALHLRDYDDIIDPAHSFSLLALAACANRAFGTCSKAFIKLESLETLMPEQRQQYEELALEIFTKNSPKDARSNKVECTSCGSSIPDWSTSCPNCDNKFPACIVTGRPIMEYQFWMCSQCKHRALQTEIGQRKTCPLCHNLV</sequence>
<dbReference type="Pfam" id="PF25768">
    <property type="entry name" value="TPR_IFT121"/>
    <property type="match status" value="1"/>
</dbReference>
<feature type="domain" description="IFT121 second beta-propeller" evidence="12">
    <location>
        <begin position="338"/>
        <end position="655"/>
    </location>
</feature>
<keyword evidence="2" id="KW-0963">Cytoplasm</keyword>
<dbReference type="InterPro" id="IPR039857">
    <property type="entry name" value="Ift122/121"/>
</dbReference>
<evidence type="ECO:0000256" key="7">
    <source>
        <dbReference type="ARBA" id="ARBA00023212"/>
    </source>
</evidence>
<evidence type="ECO:0000259" key="10">
    <source>
        <dbReference type="Pfam" id="PF23145"/>
    </source>
</evidence>
<keyword evidence="4" id="KW-0677">Repeat</keyword>
<gene>
    <name evidence="15" type="ORF">BaRGS_00025626</name>
</gene>